<name>A0A511XEA3_9PROT</name>
<comment type="caution">
    <text evidence="1">The sequence shown here is derived from an EMBL/GenBank/DDBJ whole genome shotgun (WGS) entry which is preliminary data.</text>
</comment>
<dbReference type="Pfam" id="PF09982">
    <property type="entry name" value="LpxR"/>
    <property type="match status" value="1"/>
</dbReference>
<organism evidence="1 2">
    <name type="scientific">Acetobacter nitrogenifigens DSM 23921 = NBRC 105050</name>
    <dbReference type="NCBI Taxonomy" id="1120919"/>
    <lineage>
        <taxon>Bacteria</taxon>
        <taxon>Pseudomonadati</taxon>
        <taxon>Pseudomonadota</taxon>
        <taxon>Alphaproteobacteria</taxon>
        <taxon>Acetobacterales</taxon>
        <taxon>Acetobacteraceae</taxon>
        <taxon>Acetobacter</taxon>
    </lineage>
</organism>
<dbReference type="OrthoDB" id="9776275at2"/>
<dbReference type="RefSeq" id="WP_051292420.1">
    <property type="nucleotide sequence ID" value="NZ_AUBI01000018.1"/>
</dbReference>
<evidence type="ECO:0000313" key="2">
    <source>
        <dbReference type="Proteomes" id="UP000321635"/>
    </source>
</evidence>
<proteinExistence type="predicted"/>
<accession>A0A511XEA3</accession>
<dbReference type="InterPro" id="IPR037107">
    <property type="entry name" value="Put_OMP_sf"/>
</dbReference>
<dbReference type="EMBL" id="BJYF01000031">
    <property type="protein sequence ID" value="GEN61278.1"/>
    <property type="molecule type" value="Genomic_DNA"/>
</dbReference>
<reference evidence="1 2" key="1">
    <citation type="submission" date="2019-07" db="EMBL/GenBank/DDBJ databases">
        <title>Whole genome shotgun sequence of Acetobacter nitrogenifigens NBRC 105050.</title>
        <authorList>
            <person name="Hosoyama A."/>
            <person name="Uohara A."/>
            <person name="Ohji S."/>
            <person name="Ichikawa N."/>
        </authorList>
    </citation>
    <scope>NUCLEOTIDE SEQUENCE [LARGE SCALE GENOMIC DNA]</scope>
    <source>
        <strain evidence="1 2">NBRC 105050</strain>
    </source>
</reference>
<protein>
    <recommendedName>
        <fullName evidence="3">Outer membrane protein</fullName>
    </recommendedName>
</protein>
<dbReference type="Proteomes" id="UP000321635">
    <property type="component" value="Unassembled WGS sequence"/>
</dbReference>
<dbReference type="InterPro" id="IPR018707">
    <property type="entry name" value="LpxR"/>
</dbReference>
<evidence type="ECO:0000313" key="1">
    <source>
        <dbReference type="EMBL" id="GEN61278.1"/>
    </source>
</evidence>
<evidence type="ECO:0008006" key="3">
    <source>
        <dbReference type="Google" id="ProtNLM"/>
    </source>
</evidence>
<gene>
    <name evidence="1" type="ORF">ANI02nite_31620</name>
</gene>
<keyword evidence="2" id="KW-1185">Reference proteome</keyword>
<dbReference type="AlphaFoldDB" id="A0A511XEA3"/>
<dbReference type="STRING" id="1120919.GCA_000429165_03260"/>
<sequence length="348" mass="37589">MRQDRKKEAGGYRWRLTAAFGTLASGLLTVSHAGATPLQDKQGTWTLQGENDAVSTLKGTSDQYYTSGLRLNWTSGTDNLPAPFATVNRAILGEGMQRISIGVQQLIFTPHDTQIATPSPRDRPYSSLLLGTINLINDTDLSRSTFGIQFGVMGPAGLGRQLQNGFHSAIGDTKNLGWSHQLANQPIFQVQGGRIWRLPLATIGGRNGISFDMLPNVNAAVGDYRIVGELADTLRIGQGLDSDFGTPTISPGTDGTDAYKATRPFAWYAFGGVSGDAVGYDASLQGNTMRSNSPHVAKKWDVGEIHAGLAVMFYGLRVSYSQVWQTQQFKTARSGLFNYGSLMVSAKF</sequence>
<dbReference type="Gene3D" id="2.40.128.140">
    <property type="entry name" value="Outer membrane protein"/>
    <property type="match status" value="1"/>
</dbReference>